<dbReference type="GO" id="GO:0004813">
    <property type="term" value="F:alanine-tRNA ligase activity"/>
    <property type="evidence" value="ECO:0007669"/>
    <property type="project" value="UniProtKB-EC"/>
</dbReference>
<evidence type="ECO:0000313" key="18">
    <source>
        <dbReference type="Proteomes" id="UP000001572"/>
    </source>
</evidence>
<dbReference type="SMART" id="SM00863">
    <property type="entry name" value="tRNA_SAD"/>
    <property type="match status" value="1"/>
</dbReference>
<dbReference type="Gene3D" id="3.10.310.40">
    <property type="match status" value="1"/>
</dbReference>
<accession>A6TTK3</accession>
<dbReference type="GO" id="GO:0002161">
    <property type="term" value="F:aminoacyl-tRNA deacylase activity"/>
    <property type="evidence" value="ECO:0007669"/>
    <property type="project" value="UniProtKB-ARBA"/>
</dbReference>
<reference evidence="18" key="1">
    <citation type="journal article" date="2016" name="Genome Announc.">
        <title>Complete genome sequence of Alkaliphilus metalliredigens strain QYMF, an alkaliphilic and metal-reducing bacterium isolated from borax-contaminated leachate ponds.</title>
        <authorList>
            <person name="Hwang C."/>
            <person name="Copeland A."/>
            <person name="Lucas S."/>
            <person name="Lapidus A."/>
            <person name="Barry K."/>
            <person name="Detter J.C."/>
            <person name="Glavina Del Rio T."/>
            <person name="Hammon N."/>
            <person name="Israni S."/>
            <person name="Dalin E."/>
            <person name="Tice H."/>
            <person name="Pitluck S."/>
            <person name="Chertkov O."/>
            <person name="Brettin T."/>
            <person name="Bruce D."/>
            <person name="Han C."/>
            <person name="Schmutz J."/>
            <person name="Larimer F."/>
            <person name="Land M.L."/>
            <person name="Hauser L."/>
            <person name="Kyrpides N."/>
            <person name="Mikhailova N."/>
            <person name="Ye Q."/>
            <person name="Zhou J."/>
            <person name="Richardson P."/>
            <person name="Fields M.W."/>
        </authorList>
    </citation>
    <scope>NUCLEOTIDE SEQUENCE [LARGE SCALE GENOMIC DNA]</scope>
    <source>
        <strain evidence="18">QYMF</strain>
    </source>
</reference>
<comment type="cofactor">
    <cofactor evidence="1">
        <name>Zn(2+)</name>
        <dbReference type="ChEBI" id="CHEBI:29105"/>
    </cofactor>
</comment>
<evidence type="ECO:0000259" key="16">
    <source>
        <dbReference type="SMART" id="SM00863"/>
    </source>
</evidence>
<feature type="domain" description="Threonyl/alanyl tRNA synthetase SAD" evidence="16">
    <location>
        <begin position="184"/>
        <end position="226"/>
    </location>
</feature>
<evidence type="ECO:0000256" key="14">
    <source>
        <dbReference type="ARBA" id="ARBA00032577"/>
    </source>
</evidence>
<dbReference type="Pfam" id="PF02272">
    <property type="entry name" value="DHHA1"/>
    <property type="match status" value="1"/>
</dbReference>
<dbReference type="InterPro" id="IPR009000">
    <property type="entry name" value="Transl_B-barrel_sf"/>
</dbReference>
<dbReference type="STRING" id="293826.Amet_3393"/>
<dbReference type="FunFam" id="3.10.310.40:FF:000001">
    <property type="entry name" value="Alanine--tRNA ligase"/>
    <property type="match status" value="1"/>
</dbReference>
<keyword evidence="15" id="KW-0175">Coiled coil</keyword>
<keyword evidence="11" id="KW-0694">RNA-binding</keyword>
<evidence type="ECO:0000256" key="9">
    <source>
        <dbReference type="ARBA" id="ARBA00022833"/>
    </source>
</evidence>
<dbReference type="InterPro" id="IPR051335">
    <property type="entry name" value="Alanyl-tRNA_Editing_Enzymes"/>
</dbReference>
<organism evidence="17 18">
    <name type="scientific">Alkaliphilus metalliredigens (strain QYMF)</name>
    <dbReference type="NCBI Taxonomy" id="293826"/>
    <lineage>
        <taxon>Bacteria</taxon>
        <taxon>Bacillati</taxon>
        <taxon>Bacillota</taxon>
        <taxon>Clostridia</taxon>
        <taxon>Peptostreptococcales</taxon>
        <taxon>Natronincolaceae</taxon>
        <taxon>Alkaliphilus</taxon>
    </lineage>
</organism>
<keyword evidence="12" id="KW-0648">Protein biosynthesis</keyword>
<dbReference type="GO" id="GO:0000049">
    <property type="term" value="F:tRNA binding"/>
    <property type="evidence" value="ECO:0007669"/>
    <property type="project" value="UniProtKB-KW"/>
</dbReference>
<dbReference type="Pfam" id="PF07973">
    <property type="entry name" value="tRNA_SAD"/>
    <property type="match status" value="1"/>
</dbReference>
<evidence type="ECO:0000256" key="5">
    <source>
        <dbReference type="ARBA" id="ARBA00022555"/>
    </source>
</evidence>
<dbReference type="Pfam" id="PF01411">
    <property type="entry name" value="tRNA-synt_2c"/>
    <property type="match status" value="1"/>
</dbReference>
<evidence type="ECO:0000256" key="6">
    <source>
        <dbReference type="ARBA" id="ARBA00022598"/>
    </source>
</evidence>
<keyword evidence="5" id="KW-0820">tRNA-binding</keyword>
<evidence type="ECO:0000256" key="12">
    <source>
        <dbReference type="ARBA" id="ARBA00022917"/>
    </source>
</evidence>
<dbReference type="InterPro" id="IPR018164">
    <property type="entry name" value="Ala-tRNA-synth_IIc_N"/>
</dbReference>
<keyword evidence="9" id="KW-0862">Zinc</keyword>
<feature type="coiled-coil region" evidence="15">
    <location>
        <begin position="262"/>
        <end position="289"/>
    </location>
</feature>
<gene>
    <name evidence="17" type="ordered locus">Amet_3393</name>
</gene>
<dbReference type="Proteomes" id="UP000001572">
    <property type="component" value="Chromosome"/>
</dbReference>
<dbReference type="GO" id="GO:0046872">
    <property type="term" value="F:metal ion binding"/>
    <property type="evidence" value="ECO:0007669"/>
    <property type="project" value="UniProtKB-KW"/>
</dbReference>
<dbReference type="InterPro" id="IPR003156">
    <property type="entry name" value="DHHA1_dom"/>
</dbReference>
<dbReference type="GO" id="GO:0006419">
    <property type="term" value="P:alanyl-tRNA aminoacylation"/>
    <property type="evidence" value="ECO:0007669"/>
    <property type="project" value="InterPro"/>
</dbReference>
<dbReference type="KEGG" id="amt:Amet_3393"/>
<evidence type="ECO:0000256" key="11">
    <source>
        <dbReference type="ARBA" id="ARBA00022884"/>
    </source>
</evidence>
<evidence type="ECO:0000256" key="10">
    <source>
        <dbReference type="ARBA" id="ARBA00022840"/>
    </source>
</evidence>
<protein>
    <recommendedName>
        <fullName evidence="4">Alanine--tRNA ligase</fullName>
        <ecNumber evidence="3">6.1.1.7</ecNumber>
    </recommendedName>
    <alternativeName>
        <fullName evidence="14">Alanyl-tRNA synthetase</fullName>
    </alternativeName>
</protein>
<dbReference type="EMBL" id="CP000724">
    <property type="protein sequence ID" value="ABR49521.1"/>
    <property type="molecule type" value="Genomic_DNA"/>
</dbReference>
<keyword evidence="10" id="KW-0067">ATP-binding</keyword>
<evidence type="ECO:0000313" key="17">
    <source>
        <dbReference type="EMBL" id="ABR49521.1"/>
    </source>
</evidence>
<dbReference type="SUPFAM" id="SSF55186">
    <property type="entry name" value="ThrRS/AlaRS common domain"/>
    <property type="match status" value="1"/>
</dbReference>
<proteinExistence type="inferred from homology"/>
<dbReference type="Gene3D" id="2.40.30.130">
    <property type="match status" value="1"/>
</dbReference>
<evidence type="ECO:0000256" key="7">
    <source>
        <dbReference type="ARBA" id="ARBA00022723"/>
    </source>
</evidence>
<keyword evidence="8" id="KW-0547">Nucleotide-binding</keyword>
<keyword evidence="13 17" id="KW-0030">Aminoacyl-tRNA synthetase</keyword>
<keyword evidence="7" id="KW-0479">Metal-binding</keyword>
<dbReference type="HOGENOM" id="CLU_004485_7_2_9"/>
<dbReference type="EC" id="6.1.1.7" evidence="3"/>
<dbReference type="InterPro" id="IPR018163">
    <property type="entry name" value="Thr/Ala-tRNA-synth_IIc_edit"/>
</dbReference>
<evidence type="ECO:0000256" key="4">
    <source>
        <dbReference type="ARBA" id="ARBA00017959"/>
    </source>
</evidence>
<dbReference type="Gene3D" id="3.30.980.10">
    <property type="entry name" value="Threonyl-trna Synthetase, Chain A, domain 2"/>
    <property type="match status" value="1"/>
</dbReference>
<evidence type="ECO:0000256" key="8">
    <source>
        <dbReference type="ARBA" id="ARBA00022741"/>
    </source>
</evidence>
<evidence type="ECO:0000256" key="15">
    <source>
        <dbReference type="SAM" id="Coils"/>
    </source>
</evidence>
<keyword evidence="6" id="KW-0436">Ligase</keyword>
<comment type="similarity">
    <text evidence="2">Belongs to the class-II aminoacyl-tRNA synthetase family.</text>
</comment>
<dbReference type="eggNOG" id="COG0013">
    <property type="taxonomic scope" value="Bacteria"/>
</dbReference>
<dbReference type="GO" id="GO:0005524">
    <property type="term" value="F:ATP binding"/>
    <property type="evidence" value="ECO:0007669"/>
    <property type="project" value="UniProtKB-KW"/>
</dbReference>
<evidence type="ECO:0000256" key="13">
    <source>
        <dbReference type="ARBA" id="ARBA00023146"/>
    </source>
</evidence>
<evidence type="ECO:0000256" key="1">
    <source>
        <dbReference type="ARBA" id="ARBA00001947"/>
    </source>
</evidence>
<keyword evidence="18" id="KW-1185">Reference proteome</keyword>
<dbReference type="SUPFAM" id="SSF50447">
    <property type="entry name" value="Translation proteins"/>
    <property type="match status" value="1"/>
</dbReference>
<dbReference type="InterPro" id="IPR012947">
    <property type="entry name" value="tRNA_SAD"/>
</dbReference>
<evidence type="ECO:0000256" key="3">
    <source>
        <dbReference type="ARBA" id="ARBA00013168"/>
    </source>
</evidence>
<sequence length="403" mass="45801">MILQKKYYENLYEKEFTTSIINTVEKEGQYHVVLDETYFYPEGGGQPSDTGTIDSIPVIFVYEDETQETIYHVLEKKPNKLKRVTCSIDWNRRYDHMQQHLGQHLLSASIFELFNGVTVGFHLSEHYCTIDIDKAMNETGILEAEKAVNQSILDSRKVQGLFPTYTELKKLPLRKMPPQTTGQIRIVQIEGIDATPCCGTHPHSTLEVQLMKITKWEKYKGGTRIEFLCGSRAIRDYAFKHETIKKTAQFLSCNENTLLERTNQLLEELRQSNADRRSLQAQVTDYEVKDIFTSAESVGDNKIIKSIFNNAEMKQINSLASKLVSFPRVIVLFGIKSEDKAQLLFMRSEELTTISMKTLLRDAITLVDGKGGGSDLSAQGGGKNKGNLDSAIEYAYRQVKQVL</sequence>
<evidence type="ECO:0000256" key="2">
    <source>
        <dbReference type="ARBA" id="ARBA00008226"/>
    </source>
</evidence>
<dbReference type="PANTHER" id="PTHR43462">
    <property type="entry name" value="ALANYL-TRNA EDITING PROTEIN"/>
    <property type="match status" value="1"/>
</dbReference>
<dbReference type="AlphaFoldDB" id="A6TTK3"/>
<name>A6TTK3_ALKMQ</name>
<dbReference type="PANTHER" id="PTHR43462:SF1">
    <property type="entry name" value="ALANYL-TRNA EDITING PROTEIN AARSD1"/>
    <property type="match status" value="1"/>
</dbReference>